<feature type="transmembrane region" description="Helical" evidence="1">
    <location>
        <begin position="190"/>
        <end position="209"/>
    </location>
</feature>
<dbReference type="STRING" id="99656.SAMN05421659_105134"/>
<dbReference type="PANTHER" id="PTHR41771:SF1">
    <property type="entry name" value="MEMBRANE PROTEIN"/>
    <property type="match status" value="1"/>
</dbReference>
<dbReference type="PANTHER" id="PTHR41771">
    <property type="entry name" value="MEMBRANE PROTEIN-RELATED"/>
    <property type="match status" value="1"/>
</dbReference>
<feature type="transmembrane region" description="Helical" evidence="1">
    <location>
        <begin position="165"/>
        <end position="184"/>
    </location>
</feature>
<dbReference type="Pfam" id="PF07907">
    <property type="entry name" value="YibE_F"/>
    <property type="match status" value="1"/>
</dbReference>
<feature type="transmembrane region" description="Helical" evidence="1">
    <location>
        <begin position="23"/>
        <end position="43"/>
    </location>
</feature>
<dbReference type="EMBL" id="FOJI01000005">
    <property type="protein sequence ID" value="SEW14558.1"/>
    <property type="molecule type" value="Genomic_DNA"/>
</dbReference>
<evidence type="ECO:0000313" key="2">
    <source>
        <dbReference type="EMBL" id="SEW14558.1"/>
    </source>
</evidence>
<dbReference type="InterPro" id="IPR012507">
    <property type="entry name" value="YibE_F"/>
</dbReference>
<feature type="transmembrane region" description="Helical" evidence="1">
    <location>
        <begin position="325"/>
        <end position="343"/>
    </location>
</feature>
<evidence type="ECO:0000256" key="1">
    <source>
        <dbReference type="SAM" id="Phobius"/>
    </source>
</evidence>
<feature type="transmembrane region" description="Helical" evidence="1">
    <location>
        <begin position="363"/>
        <end position="386"/>
    </location>
</feature>
<accession>A0A1I0PL54</accession>
<protein>
    <submittedName>
        <fullName evidence="2">Uncharacterized membrane protein</fullName>
    </submittedName>
</protein>
<reference evidence="2 3" key="1">
    <citation type="submission" date="2016-10" db="EMBL/GenBank/DDBJ databases">
        <authorList>
            <person name="de Groot N.N."/>
        </authorList>
    </citation>
    <scope>NUCLEOTIDE SEQUENCE [LARGE SCALE GENOMIC DNA]</scope>
    <source>
        <strain evidence="2 3">DSM 9179</strain>
    </source>
</reference>
<evidence type="ECO:0000313" key="3">
    <source>
        <dbReference type="Proteomes" id="UP000199701"/>
    </source>
</evidence>
<gene>
    <name evidence="2" type="ORF">SAMN05421659_105134</name>
</gene>
<sequence>MMNVFEKSIASLTGYIKLNRKKIIRFLVVSLLFVVFAIFVNNYKNIEKTEMVSTTGRTFEKAVVTEIIADNLQENEVRAGNQTVNVKLLSGDLKGHLMTATSSDGNLYGAVCKVGTKVIVIVSTAGDNSLASVYSIDREFPVYIFIAIFILILCLIGGKNGIKSALALAFTVGCIFYLFLPMIYRGVSPFLAAVIVAIITTIVTMYLIGGITVKTVSAILGTIVGVLVAGIAAYLFGKCATISGNNVSNIDTLIFVGQNTKIQISGLLFAGVIIASLGAVMDVAISIASTINEINERNPDITSKELFKSGMNVGKDMMGTMSNTLILAFTGGSLSILVINYAYNLEYMQMINSYSIGIEIMQGIAGSLGVILTVPFVSAISALFMAKKKEL</sequence>
<dbReference type="Proteomes" id="UP000199701">
    <property type="component" value="Unassembled WGS sequence"/>
</dbReference>
<feature type="transmembrane region" description="Helical" evidence="1">
    <location>
        <begin position="216"/>
        <end position="236"/>
    </location>
</feature>
<feature type="transmembrane region" description="Helical" evidence="1">
    <location>
        <begin position="267"/>
        <end position="288"/>
    </location>
</feature>
<dbReference type="AlphaFoldDB" id="A0A1I0PL54"/>
<keyword evidence="1" id="KW-1133">Transmembrane helix</keyword>
<keyword evidence="3" id="KW-1185">Reference proteome</keyword>
<feature type="transmembrane region" description="Helical" evidence="1">
    <location>
        <begin position="140"/>
        <end position="158"/>
    </location>
</feature>
<name>A0A1I0PL54_9FIRM</name>
<organism evidence="2 3">
    <name type="scientific">[Clostridium] fimetarium</name>
    <dbReference type="NCBI Taxonomy" id="99656"/>
    <lineage>
        <taxon>Bacteria</taxon>
        <taxon>Bacillati</taxon>
        <taxon>Bacillota</taxon>
        <taxon>Clostridia</taxon>
        <taxon>Lachnospirales</taxon>
        <taxon>Lachnospiraceae</taxon>
    </lineage>
</organism>
<dbReference type="RefSeq" id="WP_242940993.1">
    <property type="nucleotide sequence ID" value="NZ_FOJI01000005.1"/>
</dbReference>
<keyword evidence="1" id="KW-0472">Membrane</keyword>
<keyword evidence="1" id="KW-0812">Transmembrane</keyword>
<proteinExistence type="predicted"/>